<organism evidence="1 2">
    <name type="scientific">Geofilum rubicundum JCM 15548</name>
    <dbReference type="NCBI Taxonomy" id="1236989"/>
    <lineage>
        <taxon>Bacteria</taxon>
        <taxon>Pseudomonadati</taxon>
        <taxon>Bacteroidota</taxon>
        <taxon>Bacteroidia</taxon>
        <taxon>Marinilabiliales</taxon>
        <taxon>Marinilabiliaceae</taxon>
        <taxon>Geofilum</taxon>
    </lineage>
</organism>
<dbReference type="OrthoDB" id="9810452at2"/>
<dbReference type="RefSeq" id="WP_062129055.1">
    <property type="nucleotide sequence ID" value="NZ_BAZW01000143.1"/>
</dbReference>
<dbReference type="SUPFAM" id="SSF81593">
    <property type="entry name" value="Nucleotidyltransferase substrate binding subunit/domain"/>
    <property type="match status" value="1"/>
</dbReference>
<sequence>MNIDIRWQQRFENYEKAYGRLNVALMISNPSDTERAGIIQFFEITIELAWKTLKDFLISEGFEIKSPREAIKIAFQNGYINNGNTWIDALNNRNLSVHTYDEEMAIELTEKIRVHYFPLLTSFKTWGEQQISQ</sequence>
<keyword evidence="2" id="KW-1185">Reference proteome</keyword>
<name>A0A0E9LRP6_9BACT</name>
<dbReference type="InterPro" id="IPR010235">
    <property type="entry name" value="HepT"/>
</dbReference>
<dbReference type="Pfam" id="PF08780">
    <property type="entry name" value="NTase_sub_bind"/>
    <property type="match status" value="1"/>
</dbReference>
<dbReference type="AlphaFoldDB" id="A0A0E9LRP6"/>
<gene>
    <name evidence="1" type="ORF">JCM15548_14775</name>
</gene>
<reference evidence="1 2" key="1">
    <citation type="journal article" date="2015" name="Microbes Environ.">
        <title>Distribution and evolution of nitrogen fixation genes in the phylum bacteroidetes.</title>
        <authorList>
            <person name="Inoue J."/>
            <person name="Oshima K."/>
            <person name="Suda W."/>
            <person name="Sakamoto M."/>
            <person name="Iino T."/>
            <person name="Noda S."/>
            <person name="Hongoh Y."/>
            <person name="Hattori M."/>
            <person name="Ohkuma M."/>
        </authorList>
    </citation>
    <scope>NUCLEOTIDE SEQUENCE [LARGE SCALE GENOMIC DNA]</scope>
    <source>
        <strain evidence="1">JCM 15548</strain>
    </source>
</reference>
<evidence type="ECO:0000313" key="1">
    <source>
        <dbReference type="EMBL" id="GAO27904.1"/>
    </source>
</evidence>
<dbReference type="Proteomes" id="UP000032900">
    <property type="component" value="Unassembled WGS sequence"/>
</dbReference>
<dbReference type="Gene3D" id="1.20.120.330">
    <property type="entry name" value="Nucleotidyltransferases domain 2"/>
    <property type="match status" value="1"/>
</dbReference>
<dbReference type="NCBIfam" id="TIGR01987">
    <property type="entry name" value="HI0074"/>
    <property type="match status" value="1"/>
</dbReference>
<proteinExistence type="predicted"/>
<dbReference type="EMBL" id="BAZW01000143">
    <property type="protein sequence ID" value="GAO27904.1"/>
    <property type="molecule type" value="Genomic_DNA"/>
</dbReference>
<evidence type="ECO:0000313" key="2">
    <source>
        <dbReference type="Proteomes" id="UP000032900"/>
    </source>
</evidence>
<keyword evidence="1" id="KW-0808">Transferase</keyword>
<comment type="caution">
    <text evidence="1">The sequence shown here is derived from an EMBL/GenBank/DDBJ whole genome shotgun (WGS) entry which is preliminary data.</text>
</comment>
<protein>
    <submittedName>
        <fullName evidence="1">Nucleotidyltransferase</fullName>
    </submittedName>
</protein>
<dbReference type="GO" id="GO:0016740">
    <property type="term" value="F:transferase activity"/>
    <property type="evidence" value="ECO:0007669"/>
    <property type="project" value="UniProtKB-KW"/>
</dbReference>
<accession>A0A0E9LRP6</accession>